<dbReference type="InterPro" id="IPR003598">
    <property type="entry name" value="Ig_sub2"/>
</dbReference>
<feature type="compositionally biased region" description="Basic and acidic residues" evidence="6">
    <location>
        <begin position="981"/>
        <end position="1027"/>
    </location>
</feature>
<dbReference type="CDD" id="cd00063">
    <property type="entry name" value="FN3"/>
    <property type="match status" value="1"/>
</dbReference>
<feature type="compositionally biased region" description="Polar residues" evidence="6">
    <location>
        <begin position="944"/>
        <end position="957"/>
    </location>
</feature>
<evidence type="ECO:0000256" key="4">
    <source>
        <dbReference type="ARBA" id="ARBA00023136"/>
    </source>
</evidence>
<evidence type="ECO:0000259" key="8">
    <source>
        <dbReference type="PROSITE" id="PS50835"/>
    </source>
</evidence>
<feature type="domain" description="Fibronectin type-III" evidence="9">
    <location>
        <begin position="570"/>
        <end position="662"/>
    </location>
</feature>
<feature type="domain" description="Ig-like" evidence="8">
    <location>
        <begin position="160"/>
        <end position="256"/>
    </location>
</feature>
<comment type="caution">
    <text evidence="10">The sequence shown here is derived from an EMBL/GenBank/DDBJ whole genome shotgun (WGS) entry which is preliminary data.</text>
</comment>
<evidence type="ECO:0000259" key="9">
    <source>
        <dbReference type="PROSITE" id="PS50853"/>
    </source>
</evidence>
<dbReference type="SMART" id="SM00409">
    <property type="entry name" value="IG"/>
    <property type="match status" value="5"/>
</dbReference>
<evidence type="ECO:0000256" key="5">
    <source>
        <dbReference type="ARBA" id="ARBA00023157"/>
    </source>
</evidence>
<feature type="region of interest" description="Disordered" evidence="6">
    <location>
        <begin position="812"/>
        <end position="846"/>
    </location>
</feature>
<dbReference type="PROSITE" id="PS50835">
    <property type="entry name" value="IG_LIKE"/>
    <property type="match status" value="5"/>
</dbReference>
<feature type="domain" description="Ig-like" evidence="8">
    <location>
        <begin position="265"/>
        <end position="362"/>
    </location>
</feature>
<evidence type="ECO:0000313" key="11">
    <source>
        <dbReference type="Proteomes" id="UP001497623"/>
    </source>
</evidence>
<proteinExistence type="predicted"/>
<evidence type="ECO:0000256" key="2">
    <source>
        <dbReference type="ARBA" id="ARBA00022692"/>
    </source>
</evidence>
<dbReference type="GO" id="GO:0016020">
    <property type="term" value="C:membrane"/>
    <property type="evidence" value="ECO:0007669"/>
    <property type="project" value="UniProtKB-SubCell"/>
</dbReference>
<accession>A0AAV2RLL8</accession>
<dbReference type="InterPro" id="IPR003961">
    <property type="entry name" value="FN3_dom"/>
</dbReference>
<keyword evidence="5" id="KW-1015">Disulfide bond</keyword>
<feature type="transmembrane region" description="Helical" evidence="7">
    <location>
        <begin position="675"/>
        <end position="698"/>
    </location>
</feature>
<dbReference type="SMART" id="SM00408">
    <property type="entry name" value="IGc2"/>
    <property type="match status" value="3"/>
</dbReference>
<evidence type="ECO:0000256" key="3">
    <source>
        <dbReference type="ARBA" id="ARBA00022989"/>
    </source>
</evidence>
<keyword evidence="2 7" id="KW-0812">Transmembrane</keyword>
<dbReference type="InterPro" id="IPR013783">
    <property type="entry name" value="Ig-like_fold"/>
</dbReference>
<dbReference type="InterPro" id="IPR036179">
    <property type="entry name" value="Ig-like_dom_sf"/>
</dbReference>
<dbReference type="InterPro" id="IPR007110">
    <property type="entry name" value="Ig-like_dom"/>
</dbReference>
<dbReference type="InterPro" id="IPR013162">
    <property type="entry name" value="CD80_C2-set"/>
</dbReference>
<dbReference type="InterPro" id="IPR013106">
    <property type="entry name" value="Ig_V-set"/>
</dbReference>
<feature type="transmembrane region" description="Helical" evidence="7">
    <location>
        <begin position="12"/>
        <end position="29"/>
    </location>
</feature>
<keyword evidence="4 7" id="KW-0472">Membrane</keyword>
<keyword evidence="3 7" id="KW-1133">Transmembrane helix</keyword>
<feature type="domain" description="Ig-like" evidence="8">
    <location>
        <begin position="34"/>
        <end position="156"/>
    </location>
</feature>
<protein>
    <submittedName>
        <fullName evidence="10">Uncharacterized protein</fullName>
    </submittedName>
</protein>
<reference evidence="10 11" key="1">
    <citation type="submission" date="2024-05" db="EMBL/GenBank/DDBJ databases">
        <authorList>
            <person name="Wallberg A."/>
        </authorList>
    </citation>
    <scope>NUCLEOTIDE SEQUENCE [LARGE SCALE GENOMIC DNA]</scope>
</reference>
<dbReference type="SUPFAM" id="SSF49265">
    <property type="entry name" value="Fibronectin type III"/>
    <property type="match status" value="1"/>
</dbReference>
<dbReference type="AlphaFoldDB" id="A0AAV2RLL8"/>
<dbReference type="Pfam" id="PF07686">
    <property type="entry name" value="V-set"/>
    <property type="match status" value="1"/>
</dbReference>
<evidence type="ECO:0000256" key="1">
    <source>
        <dbReference type="ARBA" id="ARBA00004167"/>
    </source>
</evidence>
<dbReference type="PANTHER" id="PTHR23278:SF19">
    <property type="entry name" value="OBSCURIN"/>
    <property type="match status" value="1"/>
</dbReference>
<comment type="subcellular location">
    <subcellularLocation>
        <location evidence="1">Membrane</location>
        <topology evidence="1">Single-pass membrane protein</topology>
    </subcellularLocation>
</comment>
<gene>
    <name evidence="10" type="ORF">MNOR_LOCUS25891</name>
</gene>
<dbReference type="EMBL" id="CAXKWB010025200">
    <property type="protein sequence ID" value="CAL4127588.1"/>
    <property type="molecule type" value="Genomic_DNA"/>
</dbReference>
<dbReference type="Proteomes" id="UP001497623">
    <property type="component" value="Unassembled WGS sequence"/>
</dbReference>
<feature type="region of interest" description="Disordered" evidence="6">
    <location>
        <begin position="881"/>
        <end position="1027"/>
    </location>
</feature>
<dbReference type="Pfam" id="PF13927">
    <property type="entry name" value="Ig_3"/>
    <property type="match status" value="1"/>
</dbReference>
<dbReference type="SUPFAM" id="SSF48726">
    <property type="entry name" value="Immunoglobulin"/>
    <property type="match status" value="5"/>
</dbReference>
<evidence type="ECO:0000313" key="10">
    <source>
        <dbReference type="EMBL" id="CAL4127588.1"/>
    </source>
</evidence>
<evidence type="ECO:0000256" key="6">
    <source>
        <dbReference type="SAM" id="MobiDB-lite"/>
    </source>
</evidence>
<name>A0AAV2RLL8_MEGNR</name>
<feature type="domain" description="Ig-like" evidence="8">
    <location>
        <begin position="367"/>
        <end position="459"/>
    </location>
</feature>
<keyword evidence="11" id="KW-1185">Reference proteome</keyword>
<feature type="compositionally biased region" description="Basic and acidic residues" evidence="6">
    <location>
        <begin position="906"/>
        <end position="927"/>
    </location>
</feature>
<organism evidence="10 11">
    <name type="scientific">Meganyctiphanes norvegica</name>
    <name type="common">Northern krill</name>
    <name type="synonym">Thysanopoda norvegica</name>
    <dbReference type="NCBI Taxonomy" id="48144"/>
    <lineage>
        <taxon>Eukaryota</taxon>
        <taxon>Metazoa</taxon>
        <taxon>Ecdysozoa</taxon>
        <taxon>Arthropoda</taxon>
        <taxon>Crustacea</taxon>
        <taxon>Multicrustacea</taxon>
        <taxon>Malacostraca</taxon>
        <taxon>Eumalacostraca</taxon>
        <taxon>Eucarida</taxon>
        <taxon>Euphausiacea</taxon>
        <taxon>Euphausiidae</taxon>
        <taxon>Meganyctiphanes</taxon>
    </lineage>
</organism>
<sequence length="1184" mass="132314">MLLCCNLTMGSPYYHYHLFIILILFLGAMDHVIPMEISLDSQVVPHVEGVEGDQASIPCGLHPDDPKDKVTLILWYKDGSKDPIYSYDTRRTVYPSESHHVKDSLLKDRVQFRPSLSRSVPHRFILQNLRVSDTGRYSCRVDFMMAQSSTRAAYLKVVAPVSSLVIKDHQGRDAPPVLQPIPEGGTLNVTCIATGGRPAPKVTWWVNNAEVDDGWVVTGPGVVSNNLVITPLDRAHSHAQLTCKALTSPVAIRTVNATIDMHLRPTKVKISGGAVNGWVRAKDALDLTCTATGSRPQPVITWYKGAHLVKTENTARKEVSAVGGVSHARIRVDRKDNGARVSCRAVNPAIRDHMMQDTIKLNVTYRPEVEIRMGVTPEGHVVKEGTDFILTCHVDANPQPNGIVFTHEGRTLRQEVSSGVMISGSHLAISKVTRDQAGAYGCRATNQQGTGESKPLNITVLFAPVCADSRDVWADPGNQVTATCRVIASPPVESFSWVWRTSSYSHRVSSTQVEKMGLSSTVTFSVPRDNITEAGPKQLLGSLQCWAQNNVGRQAEPCTVAVRRPAPPAAPVNCTLKEIGRKEVLVSCAPGDESSMPQTYRLQILEQSTRKIYINETSSVPRFQVRGLTAGKEYMVYVSSHTPYGRSPYRLVEAFTFKTAENRKENEEAMEWETIAMFAGAGAGAVLVILVLVCVVRLKMNKSSEHKCSRRTDSEETTKEKDIVGPKVVKPTPAKAETQPFEPKEEIKIVKEPEPILTSKISPPLQPIIKQPSTSSPPLQPIIKANGRSEKSNITQGRTVLFVEPPKKHSGILLNKNEVPPRNTYDPVYPGRSRLSMKGTNGEVPHMELPRDIHRKLPRDLPRNLSQDVPHLAYPRLRDRSYSSGMYHGREGDYHDPPPMGRRPPLMREHSISRDPREPIMRTDPPMRRYRNSMEDPFGGGDLRSQQFLSSSSTALSQEPGFHPPPRGPRRSGSGHSKHLPPREARMAARDPNMMRDPHISSRDPRLLRDPQHPSRDPHLPPREKMSMQDRHLAQRAGGHILAFPPRTIKREYDHIPPCSPPFHPPSIMKKSPSVSAYVGHHYDDSPAVRQEHIAYRSLPRPSRRGEREALYKYSSLDRRFDLPFSGSLPRPEPRFASDEAIHQRHYNSGSPHHRFADEKNYHLYHDKEKKQDGMVDEIDESFV</sequence>
<dbReference type="Pfam" id="PF08205">
    <property type="entry name" value="C2-set_2"/>
    <property type="match status" value="1"/>
</dbReference>
<evidence type="ECO:0000256" key="7">
    <source>
        <dbReference type="SAM" id="Phobius"/>
    </source>
</evidence>
<dbReference type="SMART" id="SM00060">
    <property type="entry name" value="FN3"/>
    <property type="match status" value="1"/>
</dbReference>
<dbReference type="Gene3D" id="2.60.40.10">
    <property type="entry name" value="Immunoglobulins"/>
    <property type="match status" value="6"/>
</dbReference>
<dbReference type="PANTHER" id="PTHR23278">
    <property type="entry name" value="SIDESTEP PROTEIN"/>
    <property type="match status" value="1"/>
</dbReference>
<dbReference type="InterPro" id="IPR036116">
    <property type="entry name" value="FN3_sf"/>
</dbReference>
<dbReference type="PROSITE" id="PS50853">
    <property type="entry name" value="FN3"/>
    <property type="match status" value="1"/>
</dbReference>
<feature type="domain" description="Ig-like" evidence="8">
    <location>
        <begin position="464"/>
        <end position="561"/>
    </location>
</feature>
<dbReference type="InterPro" id="IPR003599">
    <property type="entry name" value="Ig_sub"/>
</dbReference>